<dbReference type="AlphaFoldDB" id="A0AAN6S1P2"/>
<dbReference type="InterPro" id="IPR040125">
    <property type="entry name" value="Squalene_monox"/>
</dbReference>
<name>A0AAN6S1P2_9PEZI</name>
<evidence type="ECO:0000256" key="7">
    <source>
        <dbReference type="ARBA" id="ARBA00022848"/>
    </source>
</evidence>
<keyword evidence="14" id="KW-1185">Reference proteome</keyword>
<dbReference type="PANTHER" id="PTHR10835:SF0">
    <property type="entry name" value="SQUALENE MONOOXYGENASE"/>
    <property type="match status" value="1"/>
</dbReference>
<evidence type="ECO:0000256" key="8">
    <source>
        <dbReference type="ARBA" id="ARBA00023002"/>
    </source>
</evidence>
<organism evidence="13 14">
    <name type="scientific">Diplogelasinospora grovesii</name>
    <dbReference type="NCBI Taxonomy" id="303347"/>
    <lineage>
        <taxon>Eukaryota</taxon>
        <taxon>Fungi</taxon>
        <taxon>Dikarya</taxon>
        <taxon>Ascomycota</taxon>
        <taxon>Pezizomycotina</taxon>
        <taxon>Sordariomycetes</taxon>
        <taxon>Sordariomycetidae</taxon>
        <taxon>Sordariales</taxon>
        <taxon>Diplogelasinosporaceae</taxon>
        <taxon>Diplogelasinospora</taxon>
    </lineage>
</organism>
<comment type="similarity">
    <text evidence="3">Belongs to the squalene monooxygenase family.</text>
</comment>
<evidence type="ECO:0000256" key="4">
    <source>
        <dbReference type="ARBA" id="ARBA00012312"/>
    </source>
</evidence>
<dbReference type="Pfam" id="PF08491">
    <property type="entry name" value="SE"/>
    <property type="match status" value="1"/>
</dbReference>
<dbReference type="GO" id="GO:0016020">
    <property type="term" value="C:membrane"/>
    <property type="evidence" value="ECO:0007669"/>
    <property type="project" value="InterPro"/>
</dbReference>
<feature type="domain" description="Squalene epoxidase" evidence="12">
    <location>
        <begin position="167"/>
        <end position="415"/>
    </location>
</feature>
<keyword evidence="6" id="KW-0274">FAD</keyword>
<evidence type="ECO:0000256" key="1">
    <source>
        <dbReference type="ARBA" id="ARBA00001974"/>
    </source>
</evidence>
<dbReference type="EMBL" id="MU853874">
    <property type="protein sequence ID" value="KAK3936738.1"/>
    <property type="molecule type" value="Genomic_DNA"/>
</dbReference>
<dbReference type="PRINTS" id="PR00420">
    <property type="entry name" value="RNGMNOXGNASE"/>
</dbReference>
<feature type="transmembrane region" description="Helical" evidence="10">
    <location>
        <begin position="813"/>
        <end position="833"/>
    </location>
</feature>
<dbReference type="GO" id="GO:0004506">
    <property type="term" value="F:squalene monooxygenase activity"/>
    <property type="evidence" value="ECO:0007669"/>
    <property type="project" value="UniProtKB-EC"/>
</dbReference>
<accession>A0AAN6S1P2</accession>
<keyword evidence="7" id="KW-0492">Microsome</keyword>
<feature type="transmembrane region" description="Helical" evidence="10">
    <location>
        <begin position="753"/>
        <end position="771"/>
    </location>
</feature>
<evidence type="ECO:0000256" key="6">
    <source>
        <dbReference type="ARBA" id="ARBA00022827"/>
    </source>
</evidence>
<evidence type="ECO:0000259" key="12">
    <source>
        <dbReference type="Pfam" id="PF08491"/>
    </source>
</evidence>
<sequence>MKAGAITYDVLVIGAGVAGSAIATALARQGQRVLLVERSLKEPDRIVGELLQPGGVEALSKLGLTHCLEGIEASPIEGYHLYWRDQQATFWFCAESGEDARKPKGRSFHHGRFVSKLRSAAAAEPDVTILQATALEIIRDEQSGAVLGASCAEAGGQAGKGHGPDSVDADLPFPRYACGLLGSGAPVLMYQIGARETRMLVDIPDKVYRTLDGSKGVRDHIRRRVACNAPESVRPSLDRAIATGRLRSMPNAWLPATRNPTPGLVILGDALNMRHPVTGGGMTVALKDVVLLTDMLSPANVPSLGDTAWVLKTMKGFHWKRKAYSSSLNILAQALYLLFASEALSVPQLTHSSLDIMQRGFIRYVQEGERNFAEPAGIMGGITQNSNTLLFYYFFKIALYSIGLHLREAGYPGFFRALAQSLNSATTAVTETPNAPSPQFGASQSCRELAASAALAALSLGSAAIAQLNGQAHGGFPNPCSLSQSKYTLLQRLLHLSRDPSTTQSVADSSSLMPQATPVGWTPSPSGRGTLDIILANFLALLVCVWTVLHHNLQARHDGYWAVLFRKCRWAALAVCAPEVITLFAVMRWNAANISVREMHSLGHDKWTRVHAFYANAGGFVLATPGFPPFPVNATSIYYLCSKPQNVAEPTAIQVDWTIADLLLSAGDAAREPYVDTPMDFIEKPVWDGWRRLPSLLHYGGLEKRPLERIPNDYCPPPPTGTEATIIWVVSVVHAMIHVLGWWFPFPTEAEKIIWRSSSLTLLVVMAVGGLVPVLSTRPWFDFTFSLLWIWVREAKKNKSFVRRWLFRMVVDFAYIMYIIARVLIVVEMFIAFRAMPEDAYSDVDWTSWWPHANG</sequence>
<evidence type="ECO:0000256" key="2">
    <source>
        <dbReference type="ARBA" id="ARBA00004154"/>
    </source>
</evidence>
<keyword evidence="8" id="KW-0560">Oxidoreductase</keyword>
<proteinExistence type="inferred from homology"/>
<feature type="transmembrane region" description="Helical" evidence="10">
    <location>
        <begin position="726"/>
        <end position="746"/>
    </location>
</feature>
<evidence type="ECO:0000256" key="9">
    <source>
        <dbReference type="ARBA" id="ARBA00023136"/>
    </source>
</evidence>
<dbReference type="EC" id="1.14.14.17" evidence="4"/>
<dbReference type="Gene3D" id="3.50.50.60">
    <property type="entry name" value="FAD/NAD(P)-binding domain"/>
    <property type="match status" value="2"/>
</dbReference>
<evidence type="ECO:0000313" key="14">
    <source>
        <dbReference type="Proteomes" id="UP001303473"/>
    </source>
</evidence>
<comment type="caution">
    <text evidence="13">The sequence shown here is derived from an EMBL/GenBank/DDBJ whole genome shotgun (WGS) entry which is preliminary data.</text>
</comment>
<feature type="transmembrane region" description="Helical" evidence="10">
    <location>
        <begin position="570"/>
        <end position="589"/>
    </location>
</feature>
<keyword evidence="10" id="KW-0812">Transmembrane</keyword>
<keyword evidence="9 10" id="KW-0472">Membrane</keyword>
<comment type="subcellular location">
    <subcellularLocation>
        <location evidence="2">Microsome membrane</location>
        <topology evidence="2">Multi-pass membrane protein</topology>
    </subcellularLocation>
</comment>
<dbReference type="InterPro" id="IPR002938">
    <property type="entry name" value="FAD-bd"/>
</dbReference>
<reference evidence="14" key="1">
    <citation type="journal article" date="2023" name="Mol. Phylogenet. Evol.">
        <title>Genome-scale phylogeny and comparative genomics of the fungal order Sordariales.</title>
        <authorList>
            <person name="Hensen N."/>
            <person name="Bonometti L."/>
            <person name="Westerberg I."/>
            <person name="Brannstrom I.O."/>
            <person name="Guillou S."/>
            <person name="Cros-Aarteil S."/>
            <person name="Calhoun S."/>
            <person name="Haridas S."/>
            <person name="Kuo A."/>
            <person name="Mondo S."/>
            <person name="Pangilinan J."/>
            <person name="Riley R."/>
            <person name="LaButti K."/>
            <person name="Andreopoulos B."/>
            <person name="Lipzen A."/>
            <person name="Chen C."/>
            <person name="Yan M."/>
            <person name="Daum C."/>
            <person name="Ng V."/>
            <person name="Clum A."/>
            <person name="Steindorff A."/>
            <person name="Ohm R.A."/>
            <person name="Martin F."/>
            <person name="Silar P."/>
            <person name="Natvig D.O."/>
            <person name="Lalanne C."/>
            <person name="Gautier V."/>
            <person name="Ament-Velasquez S.L."/>
            <person name="Kruys A."/>
            <person name="Hutchinson M.I."/>
            <person name="Powell A.J."/>
            <person name="Barry K."/>
            <person name="Miller A.N."/>
            <person name="Grigoriev I.V."/>
            <person name="Debuchy R."/>
            <person name="Gladieux P."/>
            <person name="Hiltunen Thoren M."/>
            <person name="Johannesson H."/>
        </authorList>
    </citation>
    <scope>NUCLEOTIDE SEQUENCE [LARGE SCALE GENOMIC DNA]</scope>
    <source>
        <strain evidence="14">CBS 340.73</strain>
    </source>
</reference>
<keyword evidence="10" id="KW-1133">Transmembrane helix</keyword>
<dbReference type="PANTHER" id="PTHR10835">
    <property type="entry name" value="SQUALENE MONOOXYGENASE"/>
    <property type="match status" value="1"/>
</dbReference>
<dbReference type="GO" id="GO:0071949">
    <property type="term" value="F:FAD binding"/>
    <property type="evidence" value="ECO:0007669"/>
    <property type="project" value="InterPro"/>
</dbReference>
<dbReference type="InterPro" id="IPR013698">
    <property type="entry name" value="Squalene_epoxidase"/>
</dbReference>
<feature type="domain" description="FAD-binding" evidence="11">
    <location>
        <begin position="8"/>
        <end position="136"/>
    </location>
</feature>
<evidence type="ECO:0000313" key="13">
    <source>
        <dbReference type="EMBL" id="KAK3936738.1"/>
    </source>
</evidence>
<evidence type="ECO:0000256" key="3">
    <source>
        <dbReference type="ARBA" id="ARBA00008802"/>
    </source>
</evidence>
<keyword evidence="7" id="KW-0256">Endoplasmic reticulum</keyword>
<dbReference type="Proteomes" id="UP001303473">
    <property type="component" value="Unassembled WGS sequence"/>
</dbReference>
<comment type="cofactor">
    <cofactor evidence="1">
        <name>FAD</name>
        <dbReference type="ChEBI" id="CHEBI:57692"/>
    </cofactor>
</comment>
<gene>
    <name evidence="13" type="ORF">QBC46DRAFT_452512</name>
</gene>
<dbReference type="GO" id="GO:0006696">
    <property type="term" value="P:ergosterol biosynthetic process"/>
    <property type="evidence" value="ECO:0007669"/>
    <property type="project" value="TreeGrafter"/>
</dbReference>
<dbReference type="SUPFAM" id="SSF51905">
    <property type="entry name" value="FAD/NAD(P)-binding domain"/>
    <property type="match status" value="1"/>
</dbReference>
<dbReference type="GO" id="GO:0005783">
    <property type="term" value="C:endoplasmic reticulum"/>
    <property type="evidence" value="ECO:0007669"/>
    <property type="project" value="TreeGrafter"/>
</dbReference>
<evidence type="ECO:0000259" key="11">
    <source>
        <dbReference type="Pfam" id="PF01494"/>
    </source>
</evidence>
<evidence type="ECO:0000256" key="10">
    <source>
        <dbReference type="SAM" id="Phobius"/>
    </source>
</evidence>
<evidence type="ECO:0000256" key="5">
    <source>
        <dbReference type="ARBA" id="ARBA00022630"/>
    </source>
</evidence>
<keyword evidence="5" id="KW-0285">Flavoprotein</keyword>
<dbReference type="InterPro" id="IPR036188">
    <property type="entry name" value="FAD/NAD-bd_sf"/>
</dbReference>
<feature type="transmembrane region" description="Helical" evidence="10">
    <location>
        <begin position="533"/>
        <end position="549"/>
    </location>
</feature>
<dbReference type="Pfam" id="PF01494">
    <property type="entry name" value="FAD_binding_3"/>
    <property type="match status" value="1"/>
</dbReference>
<protein>
    <recommendedName>
        <fullName evidence="4">squalene monooxygenase</fullName>
        <ecNumber evidence="4">1.14.14.17</ecNumber>
    </recommendedName>
</protein>